<dbReference type="PANTHER" id="PTHR46173">
    <property type="entry name" value="CCA TRNA NUCLEOTIDYLTRANSFERASE 1, MITOCHONDRIAL"/>
    <property type="match status" value="1"/>
</dbReference>
<dbReference type="PANTHER" id="PTHR46173:SF1">
    <property type="entry name" value="CCA TRNA NUCLEOTIDYLTRANSFERASE 1, MITOCHONDRIAL"/>
    <property type="match status" value="1"/>
</dbReference>
<dbReference type="Pfam" id="PF12627">
    <property type="entry name" value="PolyA_pol_RNAbd"/>
    <property type="match status" value="1"/>
</dbReference>
<evidence type="ECO:0000259" key="11">
    <source>
        <dbReference type="Pfam" id="PF12627"/>
    </source>
</evidence>
<dbReference type="SUPFAM" id="SSF81301">
    <property type="entry name" value="Nucleotidyltransferase"/>
    <property type="match status" value="1"/>
</dbReference>
<evidence type="ECO:0000256" key="3">
    <source>
        <dbReference type="ARBA" id="ARBA00022694"/>
    </source>
</evidence>
<keyword evidence="7" id="KW-0460">Magnesium</keyword>
<feature type="region of interest" description="Disordered" evidence="9">
    <location>
        <begin position="412"/>
        <end position="432"/>
    </location>
</feature>
<evidence type="ECO:0000259" key="10">
    <source>
        <dbReference type="Pfam" id="PF01743"/>
    </source>
</evidence>
<dbReference type="RefSeq" id="WP_145679341.1">
    <property type="nucleotide sequence ID" value="NZ_VITF01000017.1"/>
</dbReference>
<keyword evidence="8" id="KW-0694">RNA-binding</keyword>
<gene>
    <name evidence="12" type="ORF">FBZ82_11720</name>
</gene>
<keyword evidence="6" id="KW-0547">Nucleotide-binding</keyword>
<evidence type="ECO:0000256" key="4">
    <source>
        <dbReference type="ARBA" id="ARBA00022695"/>
    </source>
</evidence>
<dbReference type="EMBL" id="VITF01000017">
    <property type="protein sequence ID" value="TWA61646.1"/>
    <property type="molecule type" value="Genomic_DNA"/>
</dbReference>
<protein>
    <submittedName>
        <fullName evidence="12">Poly(A) polymerase</fullName>
    </submittedName>
</protein>
<evidence type="ECO:0000313" key="12">
    <source>
        <dbReference type="EMBL" id="TWA61646.1"/>
    </source>
</evidence>
<dbReference type="Gene3D" id="3.30.460.10">
    <property type="entry name" value="Beta Polymerase, domain 2"/>
    <property type="match status" value="1"/>
</dbReference>
<feature type="domain" description="Poly A polymerase head" evidence="10">
    <location>
        <begin position="32"/>
        <end position="154"/>
    </location>
</feature>
<dbReference type="AlphaFoldDB" id="A0A560AMS4"/>
<dbReference type="GO" id="GO:0000049">
    <property type="term" value="F:tRNA binding"/>
    <property type="evidence" value="ECO:0007669"/>
    <property type="project" value="TreeGrafter"/>
</dbReference>
<dbReference type="Proteomes" id="UP000316083">
    <property type="component" value="Unassembled WGS sequence"/>
</dbReference>
<reference evidence="12 13" key="1">
    <citation type="submission" date="2019-06" db="EMBL/GenBank/DDBJ databases">
        <title>Genomic Encyclopedia of Type Strains, Phase IV (KMG-V): Genome sequencing to study the core and pangenomes of soil and plant-associated prokaryotes.</title>
        <authorList>
            <person name="Whitman W."/>
        </authorList>
    </citation>
    <scope>NUCLEOTIDE SEQUENCE [LARGE SCALE GENOMIC DNA]</scope>
    <source>
        <strain evidence="12 13">BR 11796</strain>
    </source>
</reference>
<dbReference type="GO" id="GO:0046872">
    <property type="term" value="F:metal ion binding"/>
    <property type="evidence" value="ECO:0007669"/>
    <property type="project" value="UniProtKB-KW"/>
</dbReference>
<comment type="caution">
    <text evidence="12">The sequence shown here is derived from an EMBL/GenBank/DDBJ whole genome shotgun (WGS) entry which is preliminary data.</text>
</comment>
<keyword evidence="2 8" id="KW-0808">Transferase</keyword>
<keyword evidence="5" id="KW-0479">Metal-binding</keyword>
<dbReference type="SUPFAM" id="SSF81891">
    <property type="entry name" value="Poly A polymerase C-terminal region-like"/>
    <property type="match status" value="1"/>
</dbReference>
<dbReference type="CDD" id="cd05398">
    <property type="entry name" value="NT_ClassII-CCAase"/>
    <property type="match status" value="1"/>
</dbReference>
<dbReference type="GO" id="GO:0016779">
    <property type="term" value="F:nucleotidyltransferase activity"/>
    <property type="evidence" value="ECO:0007669"/>
    <property type="project" value="UniProtKB-KW"/>
</dbReference>
<evidence type="ECO:0000256" key="1">
    <source>
        <dbReference type="ARBA" id="ARBA00001946"/>
    </source>
</evidence>
<dbReference type="GO" id="GO:0008033">
    <property type="term" value="P:tRNA processing"/>
    <property type="evidence" value="ECO:0007669"/>
    <property type="project" value="UniProtKB-KW"/>
</dbReference>
<evidence type="ECO:0000313" key="13">
    <source>
        <dbReference type="Proteomes" id="UP000316083"/>
    </source>
</evidence>
<sequence>MTVNARIAPQPWMTAPETRAVFDALAAGGADARFVGGCVRDAWLGRKVKDIDIATHAPPERVMDLLKAAGIGAIPTGIEHGTITAVAGKAHYEITTLRRDVETFGRHARVEFTDDWREDAARRDLTMNALSCTLDGCVYDPFGGLADMAAGRVRFVGDPRQRIEEDVLRLLRFFRFHAHYGRGAPDAAALAACAEMAPRLPTLSGERVRGELSRLLAAPDPASAWALMIRLGVMVHLLPDAVRTARLDGLVRLEHDLDEPPDAVRRFAAVLDTDRAGALAVAQTLRLSNADRDRLAALTEPPMAIPLMAVAPSDGPVKRRQALYRLGDAGLYRDLVLLAAVDAPGPMTLDAVKAALATAEDLPSLVLPIAGRDLLAMGMPRGPAVGALLKQVEAWWIAEDFRPGRDKCLAEAKRRLENPSPAPGEGARAAGG</sequence>
<dbReference type="Gene3D" id="1.10.3090.10">
    <property type="entry name" value="cca-adding enzyme, domain 2"/>
    <property type="match status" value="1"/>
</dbReference>
<evidence type="ECO:0000256" key="2">
    <source>
        <dbReference type="ARBA" id="ARBA00022679"/>
    </source>
</evidence>
<dbReference type="GO" id="GO:0000166">
    <property type="term" value="F:nucleotide binding"/>
    <property type="evidence" value="ECO:0007669"/>
    <property type="project" value="UniProtKB-KW"/>
</dbReference>
<dbReference type="InterPro" id="IPR032828">
    <property type="entry name" value="PolyA_RNA-bd"/>
</dbReference>
<feature type="compositionally biased region" description="Low complexity" evidence="9">
    <location>
        <begin position="423"/>
        <end position="432"/>
    </location>
</feature>
<name>A0A560AMS4_AZOBR</name>
<dbReference type="Pfam" id="PF01743">
    <property type="entry name" value="PolyA_pol"/>
    <property type="match status" value="1"/>
</dbReference>
<proteinExistence type="inferred from homology"/>
<evidence type="ECO:0000256" key="6">
    <source>
        <dbReference type="ARBA" id="ARBA00022741"/>
    </source>
</evidence>
<dbReference type="InterPro" id="IPR002646">
    <property type="entry name" value="PolA_pol_head_dom"/>
</dbReference>
<evidence type="ECO:0000256" key="5">
    <source>
        <dbReference type="ARBA" id="ARBA00022723"/>
    </source>
</evidence>
<organism evidence="12 13">
    <name type="scientific">Azospirillum brasilense</name>
    <dbReference type="NCBI Taxonomy" id="192"/>
    <lineage>
        <taxon>Bacteria</taxon>
        <taxon>Pseudomonadati</taxon>
        <taxon>Pseudomonadota</taxon>
        <taxon>Alphaproteobacteria</taxon>
        <taxon>Rhodospirillales</taxon>
        <taxon>Azospirillaceae</taxon>
        <taxon>Azospirillum</taxon>
    </lineage>
</organism>
<keyword evidence="3" id="KW-0819">tRNA processing</keyword>
<accession>A0A560AMS4</accession>
<evidence type="ECO:0000256" key="9">
    <source>
        <dbReference type="SAM" id="MobiDB-lite"/>
    </source>
</evidence>
<comment type="similarity">
    <text evidence="8">Belongs to the tRNA nucleotidyltransferase/poly(A) polymerase family.</text>
</comment>
<comment type="cofactor">
    <cofactor evidence="1">
        <name>Mg(2+)</name>
        <dbReference type="ChEBI" id="CHEBI:18420"/>
    </cofactor>
</comment>
<evidence type="ECO:0000256" key="8">
    <source>
        <dbReference type="RuleBase" id="RU003953"/>
    </source>
</evidence>
<dbReference type="InterPro" id="IPR043519">
    <property type="entry name" value="NT_sf"/>
</dbReference>
<keyword evidence="4" id="KW-0548">Nucleotidyltransferase</keyword>
<evidence type="ECO:0000256" key="7">
    <source>
        <dbReference type="ARBA" id="ARBA00022842"/>
    </source>
</evidence>
<dbReference type="InterPro" id="IPR050264">
    <property type="entry name" value="Bact_CCA-adding_enz_type3_sf"/>
</dbReference>
<feature type="domain" description="tRNA nucleotidyltransferase/poly(A) polymerase RNA and SrmB- binding" evidence="11">
    <location>
        <begin position="188"/>
        <end position="241"/>
    </location>
</feature>